<dbReference type="EMBL" id="CP003345">
    <property type="protein sequence ID" value="AFM05870.1"/>
    <property type="molecule type" value="Genomic_DNA"/>
</dbReference>
<accession>I4API5</accession>
<gene>
    <name evidence="2" type="ordered locus">Fleli_3551</name>
</gene>
<keyword evidence="1" id="KW-1133">Transmembrane helix</keyword>
<feature type="transmembrane region" description="Helical" evidence="1">
    <location>
        <begin position="21"/>
        <end position="43"/>
    </location>
</feature>
<keyword evidence="1" id="KW-0812">Transmembrane</keyword>
<evidence type="ECO:0000313" key="2">
    <source>
        <dbReference type="EMBL" id="AFM05870.1"/>
    </source>
</evidence>
<evidence type="ECO:0000313" key="3">
    <source>
        <dbReference type="Proteomes" id="UP000006054"/>
    </source>
</evidence>
<dbReference type="KEGG" id="fli:Fleli_3551"/>
<dbReference type="HOGENOM" id="CLU_3216591_0_0_10"/>
<organism evidence="2 3">
    <name type="scientific">Bernardetia litoralis (strain ATCC 23117 / DSM 6794 / NBRC 15988 / NCIMB 1366 / Fx l1 / Sio-4)</name>
    <name type="common">Flexibacter litoralis</name>
    <dbReference type="NCBI Taxonomy" id="880071"/>
    <lineage>
        <taxon>Bacteria</taxon>
        <taxon>Pseudomonadati</taxon>
        <taxon>Bacteroidota</taxon>
        <taxon>Cytophagia</taxon>
        <taxon>Cytophagales</taxon>
        <taxon>Bernardetiaceae</taxon>
        <taxon>Bernardetia</taxon>
    </lineage>
</organism>
<reference evidence="3" key="1">
    <citation type="submission" date="2012-06" db="EMBL/GenBank/DDBJ databases">
        <title>The complete genome of Flexibacter litoralis DSM 6794.</title>
        <authorList>
            <person name="Lucas S."/>
            <person name="Copeland A."/>
            <person name="Lapidus A."/>
            <person name="Glavina del Rio T."/>
            <person name="Dalin E."/>
            <person name="Tice H."/>
            <person name="Bruce D."/>
            <person name="Goodwin L."/>
            <person name="Pitluck S."/>
            <person name="Peters L."/>
            <person name="Ovchinnikova G."/>
            <person name="Lu M."/>
            <person name="Kyrpides N."/>
            <person name="Mavromatis K."/>
            <person name="Ivanova N."/>
            <person name="Brettin T."/>
            <person name="Detter J.C."/>
            <person name="Han C."/>
            <person name="Larimer F."/>
            <person name="Land M."/>
            <person name="Hauser L."/>
            <person name="Markowitz V."/>
            <person name="Cheng J.-F."/>
            <person name="Hugenholtz P."/>
            <person name="Woyke T."/>
            <person name="Wu D."/>
            <person name="Spring S."/>
            <person name="Lang E."/>
            <person name="Kopitz M."/>
            <person name="Brambilla E."/>
            <person name="Klenk H.-P."/>
            <person name="Eisen J.A."/>
        </authorList>
    </citation>
    <scope>NUCLEOTIDE SEQUENCE [LARGE SCALE GENOMIC DNA]</scope>
    <source>
        <strain evidence="3">ATCC 23117 / DSM 6794 / NBRC 15988 / NCIMB 1366 / Sio-4</strain>
    </source>
</reference>
<name>I4API5_BERLS</name>
<protein>
    <submittedName>
        <fullName evidence="2">Uncharacterized protein</fullName>
    </submittedName>
</protein>
<evidence type="ECO:0000256" key="1">
    <source>
        <dbReference type="SAM" id="Phobius"/>
    </source>
</evidence>
<dbReference type="Proteomes" id="UP000006054">
    <property type="component" value="Chromosome"/>
</dbReference>
<sequence>MLIVVVSSLDDKKRLYKNTNFMIETETVYTLLIRSFYMLSFVLF</sequence>
<dbReference type="AlphaFoldDB" id="I4API5"/>
<keyword evidence="3" id="KW-1185">Reference proteome</keyword>
<proteinExistence type="predicted"/>
<keyword evidence="1" id="KW-0472">Membrane</keyword>